<sequence>MISIRNLQLSYDGKSKVLEDLNLELNHSGMIGIIGPNGAGKSSLLTAIMGLAKVQGQVEIGKNPRTKLPYQLAYVEQKSKIDYDFPIKVKECVSLGLFAKKGLFNWLNNDDWQLISQALKQVGLEEFADYPIRHLSGGQFQRMLLARCLVQEADILLLDEPFVGIDAVSEALIISLLRNEVEKGKMVLIVHHDLAKVRDYFDQLLILNHQLVAFGQTLEVFVSDYLKEAYGQELFLGSEEVS</sequence>
<protein>
    <submittedName>
        <fullName evidence="6">Iron/zinc/copper transport system ATP-binding protein</fullName>
    </submittedName>
</protein>
<dbReference type="EMBL" id="JAFBEH010000027">
    <property type="protein sequence ID" value="MBM7643069.1"/>
    <property type="molecule type" value="Genomic_DNA"/>
</dbReference>
<evidence type="ECO:0000256" key="2">
    <source>
        <dbReference type="ARBA" id="ARBA00022448"/>
    </source>
</evidence>
<evidence type="ECO:0000256" key="4">
    <source>
        <dbReference type="ARBA" id="ARBA00022840"/>
    </source>
</evidence>
<dbReference type="Gene3D" id="3.40.50.300">
    <property type="entry name" value="P-loop containing nucleotide triphosphate hydrolases"/>
    <property type="match status" value="1"/>
</dbReference>
<keyword evidence="7" id="KW-1185">Reference proteome</keyword>
<dbReference type="PANTHER" id="PTHR42734">
    <property type="entry name" value="METAL TRANSPORT SYSTEM ATP-BINDING PROTEIN TM_0124-RELATED"/>
    <property type="match status" value="1"/>
</dbReference>
<keyword evidence="4 6" id="KW-0067">ATP-binding</keyword>
<reference evidence="6 7" key="1">
    <citation type="submission" date="2021-01" db="EMBL/GenBank/DDBJ databases">
        <title>Genomic Encyclopedia of Type Strains, Phase IV (KMG-IV): sequencing the most valuable type-strain genomes for metagenomic binning, comparative biology and taxonomic classification.</title>
        <authorList>
            <person name="Goeker M."/>
        </authorList>
    </citation>
    <scope>NUCLEOTIDE SEQUENCE [LARGE SCALE GENOMIC DNA]</scope>
    <source>
        <strain evidence="6 7">DSM 27382</strain>
    </source>
</reference>
<dbReference type="InterPro" id="IPR050153">
    <property type="entry name" value="Metal_Ion_Import_ABC"/>
</dbReference>
<dbReference type="InterPro" id="IPR003439">
    <property type="entry name" value="ABC_transporter-like_ATP-bd"/>
</dbReference>
<name>A0ABS2PUC1_9STRE</name>
<comment type="similarity">
    <text evidence="1">Belongs to the ABC transporter superfamily.</text>
</comment>
<dbReference type="PROSITE" id="PS00211">
    <property type="entry name" value="ABC_TRANSPORTER_1"/>
    <property type="match status" value="1"/>
</dbReference>
<dbReference type="InterPro" id="IPR017871">
    <property type="entry name" value="ABC_transporter-like_CS"/>
</dbReference>
<organism evidence="6 7">
    <name type="scientific">Streptococcus loxodontisalivarius</name>
    <dbReference type="NCBI Taxonomy" id="1349415"/>
    <lineage>
        <taxon>Bacteria</taxon>
        <taxon>Bacillati</taxon>
        <taxon>Bacillota</taxon>
        <taxon>Bacilli</taxon>
        <taxon>Lactobacillales</taxon>
        <taxon>Streptococcaceae</taxon>
        <taxon>Streptococcus</taxon>
    </lineage>
</organism>
<dbReference type="PROSITE" id="PS50893">
    <property type="entry name" value="ABC_TRANSPORTER_2"/>
    <property type="match status" value="1"/>
</dbReference>
<dbReference type="InterPro" id="IPR003593">
    <property type="entry name" value="AAA+_ATPase"/>
</dbReference>
<dbReference type="GO" id="GO:0005524">
    <property type="term" value="F:ATP binding"/>
    <property type="evidence" value="ECO:0007669"/>
    <property type="project" value="UniProtKB-KW"/>
</dbReference>
<dbReference type="PANTHER" id="PTHR42734:SF5">
    <property type="entry name" value="IRON TRANSPORT SYSTEM ATP-BINDING PROTEIN HI_0361-RELATED"/>
    <property type="match status" value="1"/>
</dbReference>
<dbReference type="SUPFAM" id="SSF52540">
    <property type="entry name" value="P-loop containing nucleoside triphosphate hydrolases"/>
    <property type="match status" value="1"/>
</dbReference>
<keyword evidence="3" id="KW-0547">Nucleotide-binding</keyword>
<comment type="caution">
    <text evidence="6">The sequence shown here is derived from an EMBL/GenBank/DDBJ whole genome shotgun (WGS) entry which is preliminary data.</text>
</comment>
<feature type="domain" description="ABC transporter" evidence="5">
    <location>
        <begin position="2"/>
        <end position="234"/>
    </location>
</feature>
<evidence type="ECO:0000256" key="3">
    <source>
        <dbReference type="ARBA" id="ARBA00022741"/>
    </source>
</evidence>
<dbReference type="InterPro" id="IPR027417">
    <property type="entry name" value="P-loop_NTPase"/>
</dbReference>
<gene>
    <name evidence="6" type="ORF">JOC28_001370</name>
</gene>
<dbReference type="Pfam" id="PF00005">
    <property type="entry name" value="ABC_tran"/>
    <property type="match status" value="1"/>
</dbReference>
<proteinExistence type="inferred from homology"/>
<dbReference type="Proteomes" id="UP000697472">
    <property type="component" value="Unassembled WGS sequence"/>
</dbReference>
<evidence type="ECO:0000256" key="1">
    <source>
        <dbReference type="ARBA" id="ARBA00005417"/>
    </source>
</evidence>
<dbReference type="CDD" id="cd03235">
    <property type="entry name" value="ABC_Metallic_Cations"/>
    <property type="match status" value="1"/>
</dbReference>
<evidence type="ECO:0000313" key="7">
    <source>
        <dbReference type="Proteomes" id="UP000697472"/>
    </source>
</evidence>
<evidence type="ECO:0000259" key="5">
    <source>
        <dbReference type="PROSITE" id="PS50893"/>
    </source>
</evidence>
<dbReference type="RefSeq" id="WP_205009943.1">
    <property type="nucleotide sequence ID" value="NZ_JAFBEH010000027.1"/>
</dbReference>
<keyword evidence="2" id="KW-0813">Transport</keyword>
<dbReference type="SMART" id="SM00382">
    <property type="entry name" value="AAA"/>
    <property type="match status" value="1"/>
</dbReference>
<evidence type="ECO:0000313" key="6">
    <source>
        <dbReference type="EMBL" id="MBM7643069.1"/>
    </source>
</evidence>
<accession>A0ABS2PUC1</accession>